<evidence type="ECO:0000313" key="10">
    <source>
        <dbReference type="Proteomes" id="UP001469553"/>
    </source>
</evidence>
<evidence type="ECO:0000256" key="6">
    <source>
        <dbReference type="SAM" id="MobiDB-lite"/>
    </source>
</evidence>
<feature type="transmembrane region" description="Helical" evidence="7">
    <location>
        <begin position="134"/>
        <end position="157"/>
    </location>
</feature>
<dbReference type="InterPro" id="IPR035892">
    <property type="entry name" value="C2_domain_sf"/>
</dbReference>
<keyword evidence="3" id="KW-0677">Repeat</keyword>
<feature type="region of interest" description="Disordered" evidence="6">
    <location>
        <begin position="201"/>
        <end position="235"/>
    </location>
</feature>
<dbReference type="EMBL" id="JAHRIP010037924">
    <property type="protein sequence ID" value="MEQ2294676.1"/>
    <property type="molecule type" value="Genomic_DNA"/>
</dbReference>
<dbReference type="PANTHER" id="PTHR12546">
    <property type="entry name" value="FER-1-LIKE"/>
    <property type="match status" value="1"/>
</dbReference>
<keyword evidence="10" id="KW-1185">Reference proteome</keyword>
<dbReference type="SMART" id="SM00239">
    <property type="entry name" value="C2"/>
    <property type="match status" value="1"/>
</dbReference>
<dbReference type="PROSITE" id="PS50004">
    <property type="entry name" value="C2"/>
    <property type="match status" value="1"/>
</dbReference>
<evidence type="ECO:0000313" key="9">
    <source>
        <dbReference type="EMBL" id="MEQ2294676.1"/>
    </source>
</evidence>
<comment type="caution">
    <text evidence="9">The sequence shown here is derived from an EMBL/GenBank/DDBJ whole genome shotgun (WGS) entry which is preliminary data.</text>
</comment>
<dbReference type="CDD" id="cd04017">
    <property type="entry name" value="C2D_Ferlin"/>
    <property type="match status" value="1"/>
</dbReference>
<evidence type="ECO:0000256" key="3">
    <source>
        <dbReference type="ARBA" id="ARBA00022737"/>
    </source>
</evidence>
<keyword evidence="4 7" id="KW-1133">Transmembrane helix</keyword>
<dbReference type="InterPro" id="IPR037721">
    <property type="entry name" value="Ferlin"/>
</dbReference>
<dbReference type="InterPro" id="IPR037723">
    <property type="entry name" value="C2D_Ferlin"/>
</dbReference>
<evidence type="ECO:0000256" key="2">
    <source>
        <dbReference type="ARBA" id="ARBA00022692"/>
    </source>
</evidence>
<keyword evidence="2 7" id="KW-0812">Transmembrane</keyword>
<organism evidence="9 10">
    <name type="scientific">Ameca splendens</name>
    <dbReference type="NCBI Taxonomy" id="208324"/>
    <lineage>
        <taxon>Eukaryota</taxon>
        <taxon>Metazoa</taxon>
        <taxon>Chordata</taxon>
        <taxon>Craniata</taxon>
        <taxon>Vertebrata</taxon>
        <taxon>Euteleostomi</taxon>
        <taxon>Actinopterygii</taxon>
        <taxon>Neopterygii</taxon>
        <taxon>Teleostei</taxon>
        <taxon>Neoteleostei</taxon>
        <taxon>Acanthomorphata</taxon>
        <taxon>Ovalentaria</taxon>
        <taxon>Atherinomorphae</taxon>
        <taxon>Cyprinodontiformes</taxon>
        <taxon>Goodeidae</taxon>
        <taxon>Ameca</taxon>
    </lineage>
</organism>
<name>A0ABV0YMI1_9TELE</name>
<evidence type="ECO:0000259" key="8">
    <source>
        <dbReference type="PROSITE" id="PS50004"/>
    </source>
</evidence>
<keyword evidence="5 7" id="KW-0472">Membrane</keyword>
<reference evidence="9 10" key="1">
    <citation type="submission" date="2021-06" db="EMBL/GenBank/DDBJ databases">
        <authorList>
            <person name="Palmer J.M."/>
        </authorList>
    </citation>
    <scope>NUCLEOTIDE SEQUENCE [LARGE SCALE GENOMIC DNA]</scope>
    <source>
        <strain evidence="9 10">AS_MEX2019</strain>
        <tissue evidence="9">Muscle</tissue>
    </source>
</reference>
<evidence type="ECO:0000256" key="1">
    <source>
        <dbReference type="ARBA" id="ARBA00004167"/>
    </source>
</evidence>
<proteinExistence type="predicted"/>
<dbReference type="Pfam" id="PF00168">
    <property type="entry name" value="C2"/>
    <property type="match status" value="1"/>
</dbReference>
<dbReference type="Proteomes" id="UP001469553">
    <property type="component" value="Unassembled WGS sequence"/>
</dbReference>
<evidence type="ECO:0000256" key="7">
    <source>
        <dbReference type="SAM" id="Phobius"/>
    </source>
</evidence>
<comment type="subcellular location">
    <subcellularLocation>
        <location evidence="1">Membrane</location>
        <topology evidence="1">Single-pass membrane protein</topology>
    </subcellularLocation>
</comment>
<dbReference type="PANTHER" id="PTHR12546:SF44">
    <property type="entry name" value="DYSFERLIN"/>
    <property type="match status" value="1"/>
</dbReference>
<sequence>MQCFLLYKALDEMNIAVSPDPYAIVSFLHQSQRTVTVRNTLNPTWDQTLIFFEVEVFGDPKATMANPPNIVVELYDEDSYGADEFMGRCVCQPSLSPSPRLIWFPIYRGSSSAGELLAAFELIRREKVKGFPNSIITTFYFLCVVFCSSRLGIYILFPNFLLFSYSYSSSSAYPGPGRGGSRLSRDTQMSLSPDLLQLQPRDIVPPACSGPSPGPPPGETCLEHLPRKASRSHLV</sequence>
<evidence type="ECO:0000256" key="5">
    <source>
        <dbReference type="ARBA" id="ARBA00023136"/>
    </source>
</evidence>
<evidence type="ECO:0000256" key="4">
    <source>
        <dbReference type="ARBA" id="ARBA00022989"/>
    </source>
</evidence>
<protein>
    <recommendedName>
        <fullName evidence="8">C2 domain-containing protein</fullName>
    </recommendedName>
</protein>
<gene>
    <name evidence="9" type="ORF">AMECASPLE_006343</name>
</gene>
<dbReference type="Gene3D" id="2.60.40.150">
    <property type="entry name" value="C2 domain"/>
    <property type="match status" value="1"/>
</dbReference>
<dbReference type="InterPro" id="IPR000008">
    <property type="entry name" value="C2_dom"/>
</dbReference>
<feature type="domain" description="C2" evidence="8">
    <location>
        <begin position="1"/>
        <end position="108"/>
    </location>
</feature>
<accession>A0ABV0YMI1</accession>
<dbReference type="SUPFAM" id="SSF49562">
    <property type="entry name" value="C2 domain (Calcium/lipid-binding domain, CaLB)"/>
    <property type="match status" value="1"/>
</dbReference>